<dbReference type="InterPro" id="IPR014729">
    <property type="entry name" value="Rossmann-like_a/b/a_fold"/>
</dbReference>
<comment type="subcellular location">
    <subcellularLocation>
        <location evidence="1">Mitochondrion matrix</location>
    </subcellularLocation>
</comment>
<dbReference type="EMBL" id="CDHN01000002">
    <property type="protein sequence ID" value="CEJ89181.1"/>
    <property type="molecule type" value="Genomic_DNA"/>
</dbReference>
<dbReference type="GO" id="GO:0005759">
    <property type="term" value="C:mitochondrial matrix"/>
    <property type="evidence" value="ECO:0007669"/>
    <property type="project" value="UniProtKB-SubCell"/>
</dbReference>
<dbReference type="InterPro" id="IPR032005">
    <property type="entry name" value="TyrRSs_C"/>
</dbReference>
<evidence type="ECO:0000256" key="9">
    <source>
        <dbReference type="ARBA" id="ARBA00048248"/>
    </source>
</evidence>
<evidence type="ECO:0000256" key="7">
    <source>
        <dbReference type="ARBA" id="ARBA00022917"/>
    </source>
</evidence>
<dbReference type="FunFam" id="3.40.50.620:FF:000227">
    <property type="entry name" value="Tyrosine--tRNA ligase"/>
    <property type="match status" value="1"/>
</dbReference>
<dbReference type="PANTHER" id="PTHR11766:SF0">
    <property type="entry name" value="TYROSINE--TRNA LIGASE, MITOCHONDRIAL"/>
    <property type="match status" value="1"/>
</dbReference>
<dbReference type="InterPro" id="IPR036986">
    <property type="entry name" value="S4_RNA-bd_sf"/>
</dbReference>
<evidence type="ECO:0000256" key="4">
    <source>
        <dbReference type="ARBA" id="ARBA00022664"/>
    </source>
</evidence>
<reference evidence="13 14" key="1">
    <citation type="journal article" date="2015" name="Genome Announc.">
        <title>Draft Genome Sequence and Gene Annotation of the Entomopathogenic Fungus Verticillium hemipterigenum.</title>
        <authorList>
            <person name="Horn F."/>
            <person name="Habel A."/>
            <person name="Scharf D.H."/>
            <person name="Dworschak J."/>
            <person name="Brakhage A.A."/>
            <person name="Guthke R."/>
            <person name="Hertweck C."/>
            <person name="Linde J."/>
        </authorList>
    </citation>
    <scope>NUCLEOTIDE SEQUENCE [LARGE SCALE GENOMIC DNA]</scope>
</reference>
<dbReference type="HOGENOM" id="CLU_024003_4_0_1"/>
<keyword evidence="5 10" id="KW-0547">Nucleotide-binding</keyword>
<evidence type="ECO:0000256" key="1">
    <source>
        <dbReference type="ARBA" id="ARBA00004305"/>
    </source>
</evidence>
<evidence type="ECO:0000313" key="13">
    <source>
        <dbReference type="EMBL" id="CEJ89181.1"/>
    </source>
</evidence>
<dbReference type="Pfam" id="PF16714">
    <property type="entry name" value="TyrRSs_C"/>
    <property type="match status" value="1"/>
</dbReference>
<evidence type="ECO:0000256" key="5">
    <source>
        <dbReference type="ARBA" id="ARBA00022741"/>
    </source>
</evidence>
<dbReference type="InterPro" id="IPR001412">
    <property type="entry name" value="aa-tRNA-synth_I_CS"/>
</dbReference>
<keyword evidence="4" id="KW-0507">mRNA processing</keyword>
<dbReference type="NCBIfam" id="TIGR00234">
    <property type="entry name" value="tyrS"/>
    <property type="match status" value="1"/>
</dbReference>
<evidence type="ECO:0000256" key="6">
    <source>
        <dbReference type="ARBA" id="ARBA00022840"/>
    </source>
</evidence>
<protein>
    <recommendedName>
        <fullName evidence="10">Tyrosine--tRNA ligase</fullName>
        <ecNumber evidence="10">6.1.1.1</ecNumber>
    </recommendedName>
    <alternativeName>
        <fullName evidence="10">Tyrosyl-tRNA synthetase</fullName>
    </alternativeName>
</protein>
<evidence type="ECO:0000256" key="10">
    <source>
        <dbReference type="RuleBase" id="RU361234"/>
    </source>
</evidence>
<dbReference type="InterPro" id="IPR024088">
    <property type="entry name" value="Tyr-tRNA-ligase_bac-type"/>
</dbReference>
<evidence type="ECO:0000256" key="11">
    <source>
        <dbReference type="SAM" id="MobiDB-lite"/>
    </source>
</evidence>
<keyword evidence="7 10" id="KW-0648">Protein biosynthesis</keyword>
<dbReference type="Gene3D" id="1.10.240.10">
    <property type="entry name" value="Tyrosyl-Transfer RNA Synthetase"/>
    <property type="match status" value="1"/>
</dbReference>
<name>A0A0A1SX05_9HYPO</name>
<sequence length="629" mass="71124">MASRLSTSSIAPMRTATRINTLGRAQCINISWIQQKRHIAQTHLAKVAAGEERWAARAERIQKGEERHMWDILEERGYLKDVAGNPERIKEIMRTKRIGAYVGIDPTADSMHVGHIIPLMPLFWMWFHGYPAVTLIGGATARIGDPTGRLQSRENMSNSEVSKNITKIHYQLTRLWHNVVHLRDKYGYADDWAARHHLLNNSMWLQGLTIYDFMKRLARDTRLGPMLSRDTVKRKMEEGDGMSFAELMYPLFQGWDFWHLYNKLGVQMQIGGSDQYGNIVSGIEALKTIRESEEAPHLKMPSEWQHEPMGFTVPLLTDAAGNKLGKSAGNAVWIDEFKTSSFELYGYFMRRSDDEIEKLLKLFTFMPMKTIQAVMAEHNQDPSKRVAQHTLAFEFVSLVHGSQKALQEAQQHKFRFGGELPKVMNVPSAESGIITPNNAPRSDIQLPQSVMQLSPAKLLLAAGLAPSAAEGQRLVKQQGAYVAAQPGQKRGLVPGNLSWTPIKMWFPEETSKFLIDDKILILRKGKHNVRIVELVSDAEWAASGKTYPGQPYTGAVRTLKEQLRKEAETEAGVHVSTAEVNKVLTKKVDDIKRTRVVNNPDIEFPSSLERRERQRGQGKDQKSGNKDNN</sequence>
<dbReference type="Pfam" id="PF00579">
    <property type="entry name" value="tRNA-synt_1b"/>
    <property type="match status" value="1"/>
</dbReference>
<feature type="domain" description="Tyrosyl-tRNA synthetase C-terminal" evidence="12">
    <location>
        <begin position="435"/>
        <end position="551"/>
    </location>
</feature>
<feature type="compositionally biased region" description="Basic and acidic residues" evidence="11">
    <location>
        <begin position="608"/>
        <end position="629"/>
    </location>
</feature>
<dbReference type="GO" id="GO:0005524">
    <property type="term" value="F:ATP binding"/>
    <property type="evidence" value="ECO:0007669"/>
    <property type="project" value="UniProtKB-KW"/>
</dbReference>
<dbReference type="OrthoDB" id="337870at2759"/>
<dbReference type="PANTHER" id="PTHR11766">
    <property type="entry name" value="TYROSYL-TRNA SYNTHETASE"/>
    <property type="match status" value="1"/>
</dbReference>
<comment type="catalytic activity">
    <reaction evidence="9 10">
        <text>tRNA(Tyr) + L-tyrosine + ATP = L-tyrosyl-tRNA(Tyr) + AMP + diphosphate + H(+)</text>
        <dbReference type="Rhea" id="RHEA:10220"/>
        <dbReference type="Rhea" id="RHEA-COMP:9706"/>
        <dbReference type="Rhea" id="RHEA-COMP:9707"/>
        <dbReference type="ChEBI" id="CHEBI:15378"/>
        <dbReference type="ChEBI" id="CHEBI:30616"/>
        <dbReference type="ChEBI" id="CHEBI:33019"/>
        <dbReference type="ChEBI" id="CHEBI:58315"/>
        <dbReference type="ChEBI" id="CHEBI:78442"/>
        <dbReference type="ChEBI" id="CHEBI:78536"/>
        <dbReference type="ChEBI" id="CHEBI:456215"/>
        <dbReference type="EC" id="6.1.1.1"/>
    </reaction>
</comment>
<dbReference type="GO" id="GO:0006397">
    <property type="term" value="P:mRNA processing"/>
    <property type="evidence" value="ECO:0007669"/>
    <property type="project" value="UniProtKB-KW"/>
</dbReference>
<keyword evidence="8 10" id="KW-0030">Aminoacyl-tRNA synthetase</keyword>
<dbReference type="STRING" id="1531966.A0A0A1SX05"/>
<dbReference type="Proteomes" id="UP000039046">
    <property type="component" value="Unassembled WGS sequence"/>
</dbReference>
<comment type="similarity">
    <text evidence="2 10">Belongs to the class-I aminoacyl-tRNA synthetase family.</text>
</comment>
<evidence type="ECO:0000259" key="12">
    <source>
        <dbReference type="Pfam" id="PF16714"/>
    </source>
</evidence>
<dbReference type="GO" id="GO:0003723">
    <property type="term" value="F:RNA binding"/>
    <property type="evidence" value="ECO:0007669"/>
    <property type="project" value="InterPro"/>
</dbReference>
<dbReference type="EC" id="6.1.1.1" evidence="10"/>
<accession>A0A0A1SX05</accession>
<gene>
    <name evidence="13" type="ORF">VHEMI05039</name>
</gene>
<evidence type="ECO:0000313" key="14">
    <source>
        <dbReference type="Proteomes" id="UP000039046"/>
    </source>
</evidence>
<dbReference type="GO" id="GO:0006437">
    <property type="term" value="P:tyrosyl-tRNA aminoacylation"/>
    <property type="evidence" value="ECO:0007669"/>
    <property type="project" value="InterPro"/>
</dbReference>
<dbReference type="AlphaFoldDB" id="A0A0A1SX05"/>
<dbReference type="InterPro" id="IPR002307">
    <property type="entry name" value="Tyr-tRNA-ligase"/>
</dbReference>
<dbReference type="CDD" id="cd00805">
    <property type="entry name" value="TyrRS_core"/>
    <property type="match status" value="1"/>
</dbReference>
<dbReference type="GO" id="GO:0005829">
    <property type="term" value="C:cytosol"/>
    <property type="evidence" value="ECO:0007669"/>
    <property type="project" value="TreeGrafter"/>
</dbReference>
<dbReference type="PRINTS" id="PR01040">
    <property type="entry name" value="TRNASYNTHTYR"/>
</dbReference>
<evidence type="ECO:0000256" key="2">
    <source>
        <dbReference type="ARBA" id="ARBA00005594"/>
    </source>
</evidence>
<dbReference type="Gene3D" id="3.40.50.620">
    <property type="entry name" value="HUPs"/>
    <property type="match status" value="1"/>
</dbReference>
<dbReference type="FunFam" id="1.10.240.10:FF:000001">
    <property type="entry name" value="Tyrosine--tRNA ligase"/>
    <property type="match status" value="1"/>
</dbReference>
<dbReference type="Gene3D" id="3.10.290.10">
    <property type="entry name" value="RNA-binding S4 domain"/>
    <property type="match status" value="1"/>
</dbReference>
<keyword evidence="3 10" id="KW-0436">Ligase</keyword>
<evidence type="ECO:0000256" key="3">
    <source>
        <dbReference type="ARBA" id="ARBA00022598"/>
    </source>
</evidence>
<dbReference type="PROSITE" id="PS00178">
    <property type="entry name" value="AA_TRNA_LIGASE_I"/>
    <property type="match status" value="1"/>
</dbReference>
<feature type="region of interest" description="Disordered" evidence="11">
    <location>
        <begin position="599"/>
        <end position="629"/>
    </location>
</feature>
<dbReference type="GO" id="GO:0004831">
    <property type="term" value="F:tyrosine-tRNA ligase activity"/>
    <property type="evidence" value="ECO:0007669"/>
    <property type="project" value="UniProtKB-EC"/>
</dbReference>
<evidence type="ECO:0000256" key="8">
    <source>
        <dbReference type="ARBA" id="ARBA00023146"/>
    </source>
</evidence>
<dbReference type="SUPFAM" id="SSF52374">
    <property type="entry name" value="Nucleotidylyl transferase"/>
    <property type="match status" value="1"/>
</dbReference>
<keyword evidence="6 10" id="KW-0067">ATP-binding</keyword>
<proteinExistence type="inferred from homology"/>
<keyword evidence="14" id="KW-1185">Reference proteome</keyword>
<dbReference type="InterPro" id="IPR002305">
    <property type="entry name" value="aa-tRNA-synth_Ic"/>
</dbReference>
<organism evidence="13 14">
    <name type="scientific">[Torrubiella] hemipterigena</name>
    <dbReference type="NCBI Taxonomy" id="1531966"/>
    <lineage>
        <taxon>Eukaryota</taxon>
        <taxon>Fungi</taxon>
        <taxon>Dikarya</taxon>
        <taxon>Ascomycota</taxon>
        <taxon>Pezizomycotina</taxon>
        <taxon>Sordariomycetes</taxon>
        <taxon>Hypocreomycetidae</taxon>
        <taxon>Hypocreales</taxon>
        <taxon>Clavicipitaceae</taxon>
        <taxon>Clavicipitaceae incertae sedis</taxon>
        <taxon>'Torrubiella' clade</taxon>
    </lineage>
</organism>